<proteinExistence type="predicted"/>
<evidence type="ECO:0000256" key="1">
    <source>
        <dbReference type="SAM" id="MobiDB-lite"/>
    </source>
</evidence>
<gene>
    <name evidence="2" type="ORF">B0H16DRAFT_1477177</name>
</gene>
<dbReference type="EMBL" id="JARKIB010000302">
    <property type="protein sequence ID" value="KAJ7715762.1"/>
    <property type="molecule type" value="Genomic_DNA"/>
</dbReference>
<feature type="region of interest" description="Disordered" evidence="1">
    <location>
        <begin position="188"/>
        <end position="238"/>
    </location>
</feature>
<feature type="region of interest" description="Disordered" evidence="1">
    <location>
        <begin position="1"/>
        <end position="37"/>
    </location>
</feature>
<organism evidence="2 3">
    <name type="scientific">Mycena metata</name>
    <dbReference type="NCBI Taxonomy" id="1033252"/>
    <lineage>
        <taxon>Eukaryota</taxon>
        <taxon>Fungi</taxon>
        <taxon>Dikarya</taxon>
        <taxon>Basidiomycota</taxon>
        <taxon>Agaricomycotina</taxon>
        <taxon>Agaricomycetes</taxon>
        <taxon>Agaricomycetidae</taxon>
        <taxon>Agaricales</taxon>
        <taxon>Marasmiineae</taxon>
        <taxon>Mycenaceae</taxon>
        <taxon>Mycena</taxon>
    </lineage>
</organism>
<feature type="compositionally biased region" description="Basic residues" evidence="1">
    <location>
        <begin position="301"/>
        <end position="310"/>
    </location>
</feature>
<sequence>MLGPRSRPAASQKRENSAQNGERVRGRKTEGDGHRHIATVKGIRMKRVEWGWKGVTRCRMGYEGCGWTRTEAGYKRYQAERATAPHLSRCPFREKGGQPPRNVSRNDRANPFGSPQGSAISPSRPEVGADAATLRHRGEQLQARDKFPNAYKKLEIACRGAPLPAALLVHRRRTPCACRLHRLAHVTSRRRAGFSSPAAKKAPKKKRPKFALAPKKAQRTPSGSEGAGHAGPIEPCSPDRSAVGVAWRMRYRCGASTTPPPRHPRPAADTARTVTPYTSVDTSRTCPATLHFTAVPGGGGRRGRMRHRRGASTTPPPAPRG</sequence>
<feature type="region of interest" description="Disordered" evidence="1">
    <location>
        <begin position="85"/>
        <end position="128"/>
    </location>
</feature>
<feature type="compositionally biased region" description="Basic and acidic residues" evidence="1">
    <location>
        <begin position="12"/>
        <end position="35"/>
    </location>
</feature>
<comment type="caution">
    <text evidence="2">The sequence shown here is derived from an EMBL/GenBank/DDBJ whole genome shotgun (WGS) entry which is preliminary data.</text>
</comment>
<name>A0AAD7MG19_9AGAR</name>
<dbReference type="Proteomes" id="UP001215598">
    <property type="component" value="Unassembled WGS sequence"/>
</dbReference>
<evidence type="ECO:0000313" key="3">
    <source>
        <dbReference type="Proteomes" id="UP001215598"/>
    </source>
</evidence>
<protein>
    <submittedName>
        <fullName evidence="2">Uncharacterized protein</fullName>
    </submittedName>
</protein>
<accession>A0AAD7MG19</accession>
<keyword evidence="3" id="KW-1185">Reference proteome</keyword>
<feature type="region of interest" description="Disordered" evidence="1">
    <location>
        <begin position="254"/>
        <end position="321"/>
    </location>
</feature>
<reference evidence="2" key="1">
    <citation type="submission" date="2023-03" db="EMBL/GenBank/DDBJ databases">
        <title>Massive genome expansion in bonnet fungi (Mycena s.s.) driven by repeated elements and novel gene families across ecological guilds.</title>
        <authorList>
            <consortium name="Lawrence Berkeley National Laboratory"/>
            <person name="Harder C.B."/>
            <person name="Miyauchi S."/>
            <person name="Viragh M."/>
            <person name="Kuo A."/>
            <person name="Thoen E."/>
            <person name="Andreopoulos B."/>
            <person name="Lu D."/>
            <person name="Skrede I."/>
            <person name="Drula E."/>
            <person name="Henrissat B."/>
            <person name="Morin E."/>
            <person name="Kohler A."/>
            <person name="Barry K."/>
            <person name="LaButti K."/>
            <person name="Morin E."/>
            <person name="Salamov A."/>
            <person name="Lipzen A."/>
            <person name="Mereny Z."/>
            <person name="Hegedus B."/>
            <person name="Baldrian P."/>
            <person name="Stursova M."/>
            <person name="Weitz H."/>
            <person name="Taylor A."/>
            <person name="Grigoriev I.V."/>
            <person name="Nagy L.G."/>
            <person name="Martin F."/>
            <person name="Kauserud H."/>
        </authorList>
    </citation>
    <scope>NUCLEOTIDE SEQUENCE</scope>
    <source>
        <strain evidence="2">CBHHK182m</strain>
    </source>
</reference>
<feature type="compositionally biased region" description="Polar residues" evidence="1">
    <location>
        <begin position="275"/>
        <end position="286"/>
    </location>
</feature>
<dbReference type="AlphaFoldDB" id="A0AAD7MG19"/>
<evidence type="ECO:0000313" key="2">
    <source>
        <dbReference type="EMBL" id="KAJ7715762.1"/>
    </source>
</evidence>